<dbReference type="GO" id="GO:0005524">
    <property type="term" value="F:ATP binding"/>
    <property type="evidence" value="ECO:0007669"/>
    <property type="project" value="UniProtKB-UniRule"/>
</dbReference>
<reference evidence="16" key="1">
    <citation type="journal article" date="2020" name="mSystems">
        <title>Genome- and Community-Level Interaction Insights into Carbon Utilization and Element Cycling Functions of Hydrothermarchaeota in Hydrothermal Sediment.</title>
        <authorList>
            <person name="Zhou Z."/>
            <person name="Liu Y."/>
            <person name="Xu W."/>
            <person name="Pan J."/>
            <person name="Luo Z.H."/>
            <person name="Li M."/>
        </authorList>
    </citation>
    <scope>NUCLEOTIDE SEQUENCE [LARGE SCALE GENOMIC DNA]</scope>
    <source>
        <strain evidence="16">HyVt-115</strain>
    </source>
</reference>
<keyword evidence="4 12" id="KW-0347">Helicase</keyword>
<keyword evidence="2 12" id="KW-0547">Nucleotide-binding</keyword>
<keyword evidence="7" id="KW-0413">Isomerase</keyword>
<name>A0A7C0YD54_9BACT</name>
<dbReference type="InterPro" id="IPR027417">
    <property type="entry name" value="P-loop_NTPase"/>
</dbReference>
<evidence type="ECO:0000256" key="9">
    <source>
        <dbReference type="ARBA" id="ARBA00034808"/>
    </source>
</evidence>
<dbReference type="PANTHER" id="PTHR11070:SF2">
    <property type="entry name" value="ATP-DEPENDENT DNA HELICASE SRS2"/>
    <property type="match status" value="1"/>
</dbReference>
<evidence type="ECO:0000256" key="12">
    <source>
        <dbReference type="PROSITE-ProRule" id="PRU00560"/>
    </source>
</evidence>
<dbReference type="PROSITE" id="PS51198">
    <property type="entry name" value="UVRD_HELICASE_ATP_BIND"/>
    <property type="match status" value="1"/>
</dbReference>
<feature type="compositionally biased region" description="Low complexity" evidence="13">
    <location>
        <begin position="650"/>
        <end position="660"/>
    </location>
</feature>
<dbReference type="CDD" id="cd17932">
    <property type="entry name" value="DEXQc_UvrD"/>
    <property type="match status" value="1"/>
</dbReference>
<accession>A0A7C0YD54</accession>
<evidence type="ECO:0000256" key="6">
    <source>
        <dbReference type="ARBA" id="ARBA00023125"/>
    </source>
</evidence>
<dbReference type="GO" id="GO:0005829">
    <property type="term" value="C:cytosol"/>
    <property type="evidence" value="ECO:0007669"/>
    <property type="project" value="TreeGrafter"/>
</dbReference>
<dbReference type="Pfam" id="PF00580">
    <property type="entry name" value="UvrD-helicase"/>
    <property type="match status" value="1"/>
</dbReference>
<keyword evidence="3 12" id="KW-0378">Hydrolase</keyword>
<dbReference type="SUPFAM" id="SSF52540">
    <property type="entry name" value="P-loop containing nucleoside triphosphate hydrolases"/>
    <property type="match status" value="1"/>
</dbReference>
<evidence type="ECO:0000256" key="1">
    <source>
        <dbReference type="ARBA" id="ARBA00009922"/>
    </source>
</evidence>
<dbReference type="EC" id="5.6.2.4" evidence="9"/>
<evidence type="ECO:0000256" key="8">
    <source>
        <dbReference type="ARBA" id="ARBA00034617"/>
    </source>
</evidence>
<dbReference type="Pfam" id="PF21196">
    <property type="entry name" value="PcrA_UvrD_tudor"/>
    <property type="match status" value="1"/>
</dbReference>
<dbReference type="FunFam" id="1.10.486.10:FF:000003">
    <property type="entry name" value="ATP-dependent DNA helicase"/>
    <property type="match status" value="1"/>
</dbReference>
<feature type="compositionally biased region" description="Basic and acidic residues" evidence="13">
    <location>
        <begin position="662"/>
        <end position="672"/>
    </location>
</feature>
<keyword evidence="6" id="KW-0238">DNA-binding</keyword>
<evidence type="ECO:0000256" key="4">
    <source>
        <dbReference type="ARBA" id="ARBA00022806"/>
    </source>
</evidence>
<comment type="catalytic activity">
    <reaction evidence="11">
        <text>ATP + H2O = ADP + phosphate + H(+)</text>
        <dbReference type="Rhea" id="RHEA:13065"/>
        <dbReference type="ChEBI" id="CHEBI:15377"/>
        <dbReference type="ChEBI" id="CHEBI:15378"/>
        <dbReference type="ChEBI" id="CHEBI:30616"/>
        <dbReference type="ChEBI" id="CHEBI:43474"/>
        <dbReference type="ChEBI" id="CHEBI:456216"/>
        <dbReference type="EC" id="5.6.2.4"/>
    </reaction>
</comment>
<dbReference type="InterPro" id="IPR014017">
    <property type="entry name" value="DNA_helicase_UvrD-like_C"/>
</dbReference>
<dbReference type="InterPro" id="IPR014016">
    <property type="entry name" value="UvrD-like_ATP-bd"/>
</dbReference>
<dbReference type="AlphaFoldDB" id="A0A7C0YD54"/>
<evidence type="ECO:0000256" key="5">
    <source>
        <dbReference type="ARBA" id="ARBA00022840"/>
    </source>
</evidence>
<dbReference type="Gene3D" id="1.10.10.160">
    <property type="match status" value="1"/>
</dbReference>
<comment type="catalytic activity">
    <reaction evidence="8">
        <text>Couples ATP hydrolysis with the unwinding of duplex DNA by translocating in the 3'-5' direction.</text>
        <dbReference type="EC" id="5.6.2.4"/>
    </reaction>
</comment>
<gene>
    <name evidence="16" type="ORF">ENF32_01460</name>
</gene>
<dbReference type="CDD" id="cd18807">
    <property type="entry name" value="SF1_C_UvrD"/>
    <property type="match status" value="1"/>
</dbReference>
<sequence length="723" mass="82900">MRRGILNREELLAGLNEAQREAVTTTSGPLLILAGAGSGKTRVITHRIAYLMAMGEEPGSILALTFTNKAAQEMRERVMHLLGQGWRRAPFLSTFHSFGLWVLRRFAHHMGYSLDFNVYDDSDQLVVVRDILKELNVDDKRFTPRGVLAAMSRARVAQGDPDELAAEGDWERVVAQVYQQYREFLRLHNAVDFDDLILLPLKLLEEDELVRNFLQKRFCYIMVDEYQDTNTPQYRIVRIMAEKHRNLCVVGDDDQAIYSWRGADVRNIFLFERDFPEAKVVRLEENYRSTQTILEVAWHVVKENTLRKEKRLYTSKPKGEPVVLYVARDERDEANYVASKIQELSRERPLSHFAVFYRTNAQSRHLEETLARRGIPYLVVGGLRFYDRREVKDVVAYLRLVENPDDVLAFRRVVNVPRRGIGDKTVERVLEFCRRGGFPLGEGLKAALEGEVLSSLLRARLLSFVSLMDELRDVAQDMPLSAFIDYLLDKTGYRRALEEEDTVEAQGRLENLRELINVAVEYDDVDDGLREFIDRASLATPQDEGGQGDMVTLMTLHSAKGLEFPVVFMVGMEEGFLPHILSMDSLTSLEEERRLCYVGITRAMELLFLIRAKTRLYYGRKRAFAPSRFLNSIPVELVKVEGEEPRMPQAAPSVVRGRAAARPREEEGSPQWKRGDRVIHPIFGSGKVLGTQGFGESLKVRVIFDKVGEKLLVARFARLRREP</sequence>
<dbReference type="GO" id="GO:0000725">
    <property type="term" value="P:recombinational repair"/>
    <property type="evidence" value="ECO:0007669"/>
    <property type="project" value="TreeGrafter"/>
</dbReference>
<dbReference type="InterPro" id="IPR013986">
    <property type="entry name" value="DExx_box_DNA_helicase_dom_sf"/>
</dbReference>
<evidence type="ECO:0000259" key="14">
    <source>
        <dbReference type="PROSITE" id="PS51198"/>
    </source>
</evidence>
<keyword evidence="5 12" id="KW-0067">ATP-binding</keyword>
<comment type="caution">
    <text evidence="16">The sequence shown here is derived from an EMBL/GenBank/DDBJ whole genome shotgun (WGS) entry which is preliminary data.</text>
</comment>
<feature type="domain" description="UvrD-like helicase C-terminal" evidence="15">
    <location>
        <begin position="291"/>
        <end position="561"/>
    </location>
</feature>
<dbReference type="Gene3D" id="1.10.486.10">
    <property type="entry name" value="PCRA, domain 4"/>
    <property type="match status" value="1"/>
</dbReference>
<dbReference type="Proteomes" id="UP000885690">
    <property type="component" value="Unassembled WGS sequence"/>
</dbReference>
<organism evidence="16">
    <name type="scientific">Thermosulfidibacter takaii</name>
    <dbReference type="NCBI Taxonomy" id="412593"/>
    <lineage>
        <taxon>Bacteria</taxon>
        <taxon>Pseudomonadati</taxon>
        <taxon>Thermosulfidibacterota</taxon>
        <taxon>Thermosulfidibacteria</taxon>
        <taxon>Thermosulfidibacterales</taxon>
        <taxon>Thermosulfidibacteraceae</taxon>
    </lineage>
</organism>
<protein>
    <recommendedName>
        <fullName evidence="9">DNA 3'-5' helicase</fullName>
        <ecNumber evidence="9">5.6.2.4</ecNumber>
    </recommendedName>
    <alternativeName>
        <fullName evidence="10">DNA 3'-5' helicase II</fullName>
    </alternativeName>
</protein>
<evidence type="ECO:0000313" key="16">
    <source>
        <dbReference type="EMBL" id="HDD52720.1"/>
    </source>
</evidence>
<dbReference type="Pfam" id="PF13361">
    <property type="entry name" value="UvrD_C"/>
    <property type="match status" value="1"/>
</dbReference>
<comment type="similarity">
    <text evidence="1">Belongs to the helicase family. UvrD subfamily.</text>
</comment>
<evidence type="ECO:0000256" key="13">
    <source>
        <dbReference type="SAM" id="MobiDB-lite"/>
    </source>
</evidence>
<dbReference type="GO" id="GO:0043138">
    <property type="term" value="F:3'-5' DNA helicase activity"/>
    <property type="evidence" value="ECO:0007669"/>
    <property type="project" value="UniProtKB-EC"/>
</dbReference>
<evidence type="ECO:0000256" key="2">
    <source>
        <dbReference type="ARBA" id="ARBA00022741"/>
    </source>
</evidence>
<feature type="region of interest" description="Disordered" evidence="13">
    <location>
        <begin position="648"/>
        <end position="672"/>
    </location>
</feature>
<dbReference type="PANTHER" id="PTHR11070">
    <property type="entry name" value="UVRD / RECB / PCRA DNA HELICASE FAMILY MEMBER"/>
    <property type="match status" value="1"/>
</dbReference>
<evidence type="ECO:0000259" key="15">
    <source>
        <dbReference type="PROSITE" id="PS51217"/>
    </source>
</evidence>
<dbReference type="GO" id="GO:0003677">
    <property type="term" value="F:DNA binding"/>
    <property type="evidence" value="ECO:0007669"/>
    <property type="project" value="UniProtKB-KW"/>
</dbReference>
<dbReference type="EMBL" id="DQWS01000055">
    <property type="protein sequence ID" value="HDD52720.1"/>
    <property type="molecule type" value="Genomic_DNA"/>
</dbReference>
<dbReference type="PROSITE" id="PS51217">
    <property type="entry name" value="UVRD_HELICASE_CTER"/>
    <property type="match status" value="1"/>
</dbReference>
<evidence type="ECO:0000256" key="7">
    <source>
        <dbReference type="ARBA" id="ARBA00023235"/>
    </source>
</evidence>
<dbReference type="InterPro" id="IPR000212">
    <property type="entry name" value="DNA_helicase_UvrD/REP"/>
</dbReference>
<evidence type="ECO:0000256" key="11">
    <source>
        <dbReference type="ARBA" id="ARBA00048988"/>
    </source>
</evidence>
<dbReference type="GO" id="GO:0016787">
    <property type="term" value="F:hydrolase activity"/>
    <property type="evidence" value="ECO:0007669"/>
    <property type="project" value="UniProtKB-UniRule"/>
</dbReference>
<proteinExistence type="inferred from homology"/>
<feature type="binding site" evidence="12">
    <location>
        <begin position="34"/>
        <end position="41"/>
    </location>
    <ligand>
        <name>ATP</name>
        <dbReference type="ChEBI" id="CHEBI:30616"/>
    </ligand>
</feature>
<feature type="domain" description="UvrD-like helicase ATP-binding" evidence="14">
    <location>
        <begin position="13"/>
        <end position="290"/>
    </location>
</feature>
<dbReference type="GO" id="GO:0033202">
    <property type="term" value="C:DNA helicase complex"/>
    <property type="evidence" value="ECO:0007669"/>
    <property type="project" value="TreeGrafter"/>
</dbReference>
<dbReference type="Gene3D" id="3.40.50.300">
    <property type="entry name" value="P-loop containing nucleotide triphosphate hydrolases"/>
    <property type="match status" value="2"/>
</dbReference>
<evidence type="ECO:0000256" key="10">
    <source>
        <dbReference type="ARBA" id="ARBA00034923"/>
    </source>
</evidence>
<evidence type="ECO:0000256" key="3">
    <source>
        <dbReference type="ARBA" id="ARBA00022801"/>
    </source>
</evidence>